<proteinExistence type="inferred from homology"/>
<feature type="compositionally biased region" description="Basic and acidic residues" evidence="21">
    <location>
        <begin position="791"/>
        <end position="801"/>
    </location>
</feature>
<keyword evidence="6" id="KW-0597">Phosphoprotein</keyword>
<evidence type="ECO:0000256" key="11">
    <source>
        <dbReference type="ARBA" id="ARBA00022801"/>
    </source>
</evidence>
<accession>A0A091CTV4</accession>
<keyword evidence="14" id="KW-0238">DNA-binding</keyword>
<sequence length="1065" mass="120081">MGSEQATRHEAAAYADLEALCPLPLSPTSPVQPPEQVQSPQIPPPEQGDLGRSPLALSEPTQMKRLKVEPEESSQSLLLPLRHQNTKEPILTPGSGAFPKQPDFSQNRQNGNLRNREAGVPTIHVVSRPRLLFRCVRLAAVLAVSALFGCVRPTFVTARLFSPTFGCGPGRALMEPGFSARRIAMAPLLEYERQLVLELLDTDGLVVCARGLGADRLLYHFLRLHCHPACLVLVLNTQPAEEEYFVNQLKIDGVDHLPRRVTNEIASNSRYEVYTQGGVIFATSRILVVDFLTDRIPSDLITGILVYRAHRIIESCQEAFILRLFRQKNKRGFIKAFTDNAVAFDTGFCHVERVMRNLFVRKLYLWPRFHVVVNSFLEQHKPEVVEIHVSMTPAMLAIQTAILDILNACLKELKSHNPSLEVEDLSLENAIGKPFDKTIRHYLDPLWHQLGAKTKSLVQDLKILRTLLQYLSQYDCVTFLNLLESLRATEKAFGQNSGWLFLDSSTSMFVNARARVYHIPDAKMSKKSKISEKVEIKEGQEAKKELVLECNPKWEALTEVLKEIEAENKESEALGGPGQVLICASDDRTCSQLKDYLTTGAEAFLLQLYRKAFEKDSKAEELWMRFRKEEGSKRTTKSNKRPKDLQHKERGSVKGKIPKKKKRRLTVTQMIGKSDEVDEEDDVEEGYPRDISNSPEICLEEIKHEEFDLNLSSDAAYGLLKEPLTIIHPLLGCSDPYALTRVLHEVEPRYVVLVYFLIYGGSTEEQRYLTALRKEKEAFEKLIREKASMVVPEEREGRDDTNLDLARGPASTHTAADTRKAGGQEQNGTQHSIVVDMREFRSELPSLIHRRGIDIEPVTLEVGDYILTPEMCVERKSISDLIGSLNNGRLYSQCISMSRYYKRPVLLIEFDPSKPFSLTARGALFQEISSSDISSKLTLLTLHFPRLRLLWCPSPHATAELFEELKQNKPQPDAATAMAITADSETLPESEKYNPGPQDFLLKMPGVNAKNCRSLMNHVKNIAELATLSQDKLTGLLGHTANAKQLYDFIHTPYAEVVSKGKVKK</sequence>
<keyword evidence="5" id="KW-0158">Chromosome</keyword>
<dbReference type="GO" id="GO:1901255">
    <property type="term" value="P:nucleotide-excision repair involved in interstrand cross-link repair"/>
    <property type="evidence" value="ECO:0007669"/>
    <property type="project" value="TreeGrafter"/>
</dbReference>
<dbReference type="GO" id="GO:0000712">
    <property type="term" value="P:resolution of meiotic recombination intermediates"/>
    <property type="evidence" value="ECO:0007669"/>
    <property type="project" value="TreeGrafter"/>
</dbReference>
<name>A0A091CTV4_FUKDA</name>
<keyword evidence="15" id="KW-0234">DNA repair</keyword>
<reference evidence="23 24" key="1">
    <citation type="submission" date="2013-11" db="EMBL/GenBank/DDBJ databases">
        <title>The Damaraland mole rat (Fukomys damarensis) genome and evolution of African mole rats.</title>
        <authorList>
            <person name="Gladyshev V.N."/>
            <person name="Fang X."/>
        </authorList>
    </citation>
    <scope>NUCLEOTIDE SEQUENCE [LARGE SCALE GENOMIC DNA]</scope>
    <source>
        <tissue evidence="23">Liver</tissue>
    </source>
</reference>
<dbReference type="FunFam" id="3.40.50.10130:FF:000002">
    <property type="entry name" value="DNA repair endonuclease XPF"/>
    <property type="match status" value="1"/>
</dbReference>
<evidence type="ECO:0000256" key="17">
    <source>
        <dbReference type="ARBA" id="ARBA00060353"/>
    </source>
</evidence>
<dbReference type="GO" id="GO:0000724">
    <property type="term" value="P:double-strand break repair via homologous recombination"/>
    <property type="evidence" value="ECO:0007669"/>
    <property type="project" value="TreeGrafter"/>
</dbReference>
<evidence type="ECO:0000256" key="21">
    <source>
        <dbReference type="SAM" id="MobiDB-lite"/>
    </source>
</evidence>
<dbReference type="PANTHER" id="PTHR10150">
    <property type="entry name" value="DNA REPAIR ENDONUCLEASE XPF"/>
    <property type="match status" value="1"/>
</dbReference>
<evidence type="ECO:0000313" key="23">
    <source>
        <dbReference type="EMBL" id="KFO21005.1"/>
    </source>
</evidence>
<keyword evidence="12" id="KW-0460">Magnesium</keyword>
<comment type="function">
    <text evidence="17">Catalytic component of a structure-specific DNA repair endonuclease responsible for the 5-prime incision during DNA repair, and which is essential for nucleotide excision repair (NER) and interstrand cross-link (ICL) repair.</text>
</comment>
<evidence type="ECO:0000256" key="5">
    <source>
        <dbReference type="ARBA" id="ARBA00022454"/>
    </source>
</evidence>
<evidence type="ECO:0000256" key="8">
    <source>
        <dbReference type="ARBA" id="ARBA00022737"/>
    </source>
</evidence>
<comment type="subunit">
    <text evidence="18">Heterodimer composed of ERCC1 and ERCC4/XPF. Interacts with SLX4/BTBD12; this interaction is direct and links the ERCC1-ERCC4/XPF complex to SLX4, which may coordinate the action of the structure-specific endonuclease during DNA repair.</text>
</comment>
<evidence type="ECO:0000256" key="20">
    <source>
        <dbReference type="ARBA" id="ARBA00078823"/>
    </source>
</evidence>
<comment type="similarity">
    <text evidence="4">Belongs to the XPF family.</text>
</comment>
<evidence type="ECO:0000256" key="15">
    <source>
        <dbReference type="ARBA" id="ARBA00023204"/>
    </source>
</evidence>
<dbReference type="FunFam" id="1.10.150.20:FF:000040">
    <property type="entry name" value="DNA repair endonuclease XPF isoform X2"/>
    <property type="match status" value="1"/>
</dbReference>
<dbReference type="Pfam" id="PF02732">
    <property type="entry name" value="ERCC4"/>
    <property type="match status" value="1"/>
</dbReference>
<dbReference type="GO" id="GO:0003684">
    <property type="term" value="F:damaged DNA binding"/>
    <property type="evidence" value="ECO:0007669"/>
    <property type="project" value="TreeGrafter"/>
</dbReference>
<evidence type="ECO:0000256" key="12">
    <source>
        <dbReference type="ARBA" id="ARBA00022842"/>
    </source>
</evidence>
<evidence type="ECO:0000256" key="10">
    <source>
        <dbReference type="ARBA" id="ARBA00022763"/>
    </source>
</evidence>
<dbReference type="Proteomes" id="UP000028990">
    <property type="component" value="Unassembled WGS sequence"/>
</dbReference>
<dbReference type="InterPro" id="IPR047520">
    <property type="entry name" value="XPF_nuclease"/>
</dbReference>
<evidence type="ECO:0000256" key="2">
    <source>
        <dbReference type="ARBA" id="ARBA00004123"/>
    </source>
</evidence>
<keyword evidence="24" id="KW-1185">Reference proteome</keyword>
<dbReference type="Gene3D" id="1.10.150.20">
    <property type="entry name" value="5' to 3' exonuclease, C-terminal subdomain"/>
    <property type="match status" value="1"/>
</dbReference>
<dbReference type="GO" id="GO:0000014">
    <property type="term" value="F:single-stranded DNA endodeoxyribonuclease activity"/>
    <property type="evidence" value="ECO:0007669"/>
    <property type="project" value="TreeGrafter"/>
</dbReference>
<feature type="compositionally biased region" description="Pro residues" evidence="21">
    <location>
        <begin position="24"/>
        <end position="33"/>
    </location>
</feature>
<keyword evidence="16" id="KW-0539">Nucleus</keyword>
<feature type="region of interest" description="Disordered" evidence="21">
    <location>
        <begin position="630"/>
        <end position="661"/>
    </location>
</feature>
<dbReference type="SMART" id="SM00891">
    <property type="entry name" value="ERCC4"/>
    <property type="match status" value="1"/>
</dbReference>
<evidence type="ECO:0000313" key="24">
    <source>
        <dbReference type="Proteomes" id="UP000028990"/>
    </source>
</evidence>
<dbReference type="GO" id="GO:0000110">
    <property type="term" value="C:nucleotide-excision repair factor 1 complex"/>
    <property type="evidence" value="ECO:0007669"/>
    <property type="project" value="TreeGrafter"/>
</dbReference>
<keyword evidence="11" id="KW-0378">Hydrolase</keyword>
<organism evidence="23 24">
    <name type="scientific">Fukomys damarensis</name>
    <name type="common">Damaraland mole rat</name>
    <name type="synonym">Cryptomys damarensis</name>
    <dbReference type="NCBI Taxonomy" id="885580"/>
    <lineage>
        <taxon>Eukaryota</taxon>
        <taxon>Metazoa</taxon>
        <taxon>Chordata</taxon>
        <taxon>Craniata</taxon>
        <taxon>Vertebrata</taxon>
        <taxon>Euteleostomi</taxon>
        <taxon>Mammalia</taxon>
        <taxon>Eutheria</taxon>
        <taxon>Euarchontoglires</taxon>
        <taxon>Glires</taxon>
        <taxon>Rodentia</taxon>
        <taxon>Hystricomorpha</taxon>
        <taxon>Bathyergidae</taxon>
        <taxon>Fukomys</taxon>
    </lineage>
</organism>
<dbReference type="GO" id="GO:0005694">
    <property type="term" value="C:chromosome"/>
    <property type="evidence" value="ECO:0007669"/>
    <property type="project" value="UniProtKB-SubCell"/>
</dbReference>
<evidence type="ECO:0000256" key="1">
    <source>
        <dbReference type="ARBA" id="ARBA00001946"/>
    </source>
</evidence>
<evidence type="ECO:0000256" key="4">
    <source>
        <dbReference type="ARBA" id="ARBA00010015"/>
    </source>
</evidence>
<evidence type="ECO:0000256" key="7">
    <source>
        <dbReference type="ARBA" id="ARBA00022722"/>
    </source>
</evidence>
<dbReference type="GO" id="GO:0003697">
    <property type="term" value="F:single-stranded DNA binding"/>
    <property type="evidence" value="ECO:0007669"/>
    <property type="project" value="TreeGrafter"/>
</dbReference>
<dbReference type="AlphaFoldDB" id="A0A091CTV4"/>
<dbReference type="SUPFAM" id="SSF52980">
    <property type="entry name" value="Restriction endonuclease-like"/>
    <property type="match status" value="1"/>
</dbReference>
<keyword evidence="10" id="KW-0227">DNA damage</keyword>
<dbReference type="Gene3D" id="3.40.50.10130">
    <property type="match status" value="1"/>
</dbReference>
<dbReference type="STRING" id="885580.ENSFDAP00000003717"/>
<evidence type="ECO:0000256" key="16">
    <source>
        <dbReference type="ARBA" id="ARBA00023242"/>
    </source>
</evidence>
<keyword evidence="8" id="KW-0677">Repeat</keyword>
<dbReference type="eggNOG" id="KOG0442">
    <property type="taxonomic scope" value="Eukaryota"/>
</dbReference>
<gene>
    <name evidence="23" type="ORF">H920_17618</name>
</gene>
<evidence type="ECO:0000256" key="13">
    <source>
        <dbReference type="ARBA" id="ARBA00022990"/>
    </source>
</evidence>
<evidence type="ECO:0000256" key="14">
    <source>
        <dbReference type="ARBA" id="ARBA00023125"/>
    </source>
</evidence>
<feature type="domain" description="ERCC4" evidence="22">
    <location>
        <begin position="832"/>
        <end position="912"/>
    </location>
</feature>
<keyword evidence="13" id="KW-0007">Acetylation</keyword>
<dbReference type="InterPro" id="IPR011335">
    <property type="entry name" value="Restrct_endonuc-II-like"/>
</dbReference>
<dbReference type="EMBL" id="KN124499">
    <property type="protein sequence ID" value="KFO21005.1"/>
    <property type="molecule type" value="Genomic_DNA"/>
</dbReference>
<dbReference type="PANTHER" id="PTHR10150:SF0">
    <property type="entry name" value="DNA REPAIR ENDONUCLEASE XPF"/>
    <property type="match status" value="1"/>
</dbReference>
<dbReference type="InterPro" id="IPR010994">
    <property type="entry name" value="RuvA_2-like"/>
</dbReference>
<feature type="compositionally biased region" description="Basic and acidic residues" evidence="21">
    <location>
        <begin position="641"/>
        <end position="652"/>
    </location>
</feature>
<dbReference type="InterPro" id="IPR006166">
    <property type="entry name" value="ERCC4_domain"/>
</dbReference>
<comment type="cofactor">
    <cofactor evidence="1">
        <name>Mg(2+)</name>
        <dbReference type="ChEBI" id="CHEBI:18420"/>
    </cofactor>
</comment>
<evidence type="ECO:0000256" key="9">
    <source>
        <dbReference type="ARBA" id="ARBA00022759"/>
    </source>
</evidence>
<evidence type="ECO:0000256" key="6">
    <source>
        <dbReference type="ARBA" id="ARBA00022553"/>
    </source>
</evidence>
<dbReference type="SUPFAM" id="SSF47781">
    <property type="entry name" value="RuvA domain 2-like"/>
    <property type="match status" value="1"/>
</dbReference>
<keyword evidence="7" id="KW-0540">Nuclease</keyword>
<evidence type="ECO:0000256" key="19">
    <source>
        <dbReference type="ARBA" id="ARBA00072370"/>
    </source>
</evidence>
<dbReference type="GO" id="GO:0009411">
    <property type="term" value="P:response to UV"/>
    <property type="evidence" value="ECO:0007669"/>
    <property type="project" value="UniProtKB-ARBA"/>
</dbReference>
<feature type="region of interest" description="Disordered" evidence="21">
    <location>
        <begin position="22"/>
        <end position="56"/>
    </location>
</feature>
<feature type="region of interest" description="Disordered" evidence="21">
    <location>
        <begin position="88"/>
        <end position="114"/>
    </location>
</feature>
<keyword evidence="9 23" id="KW-0255">Endonuclease</keyword>
<protein>
    <recommendedName>
        <fullName evidence="19">DNA repair endonuclease XPF</fullName>
    </recommendedName>
    <alternativeName>
        <fullName evidence="20">DNA excision repair protein ERCC-4</fullName>
    </alternativeName>
</protein>
<evidence type="ECO:0000256" key="18">
    <source>
        <dbReference type="ARBA" id="ARBA00064560"/>
    </source>
</evidence>
<evidence type="ECO:0000259" key="22">
    <source>
        <dbReference type="SMART" id="SM00891"/>
    </source>
</evidence>
<evidence type="ECO:0000256" key="3">
    <source>
        <dbReference type="ARBA" id="ARBA00004286"/>
    </source>
</evidence>
<feature type="region of interest" description="Disordered" evidence="21">
    <location>
        <begin position="791"/>
        <end position="828"/>
    </location>
</feature>
<comment type="subcellular location">
    <subcellularLocation>
        <location evidence="3">Chromosome</location>
    </subcellularLocation>
    <subcellularLocation>
        <location evidence="2">Nucleus</location>
    </subcellularLocation>
</comment>
<feature type="compositionally biased region" description="Polar residues" evidence="21">
    <location>
        <begin position="103"/>
        <end position="113"/>
    </location>
</feature>
<dbReference type="CDD" id="cd20078">
    <property type="entry name" value="XPF_nuclease_XPF_euk"/>
    <property type="match status" value="1"/>
</dbReference>